<keyword evidence="1 3" id="KW-0443">Lipid metabolism</keyword>
<evidence type="ECO:0000256" key="2">
    <source>
        <dbReference type="PROSITE-ProRule" id="PRU00339"/>
    </source>
</evidence>
<dbReference type="SUPFAM" id="SSF48452">
    <property type="entry name" value="TPR-like"/>
    <property type="match status" value="2"/>
</dbReference>
<dbReference type="SUPFAM" id="SSF52151">
    <property type="entry name" value="FabD/lysophospholipase-like"/>
    <property type="match status" value="1"/>
</dbReference>
<dbReference type="InterPro" id="IPR002641">
    <property type="entry name" value="PNPLA_dom"/>
</dbReference>
<keyword evidence="3" id="KW-0378">Hydrolase</keyword>
<reference evidence="5" key="1">
    <citation type="submission" date="2022-11" db="EMBL/GenBank/DDBJ databases">
        <title>Chromosomal genome sequence assembly and mating type (MAT) locus characterization of the leprose asexual lichenized fungus Lepraria neglecta (Nyl.) Erichsen.</title>
        <authorList>
            <person name="Allen J.L."/>
            <person name="Pfeffer B."/>
        </authorList>
    </citation>
    <scope>NUCLEOTIDE SEQUENCE</scope>
    <source>
        <strain evidence="5">Allen 5258</strain>
    </source>
</reference>
<dbReference type="InterPro" id="IPR027417">
    <property type="entry name" value="P-loop_NTPase"/>
</dbReference>
<feature type="active site" description="Nucleophile" evidence="3">
    <location>
        <position position="27"/>
    </location>
</feature>
<evidence type="ECO:0000313" key="5">
    <source>
        <dbReference type="EMBL" id="KAK3175916.1"/>
    </source>
</evidence>
<proteinExistence type="predicted"/>
<evidence type="ECO:0000313" key="6">
    <source>
        <dbReference type="Proteomes" id="UP001276659"/>
    </source>
</evidence>
<dbReference type="AlphaFoldDB" id="A0AAE0DMS3"/>
<dbReference type="Proteomes" id="UP001276659">
    <property type="component" value="Unassembled WGS sequence"/>
</dbReference>
<feature type="short sequence motif" description="GXSXG" evidence="3">
    <location>
        <begin position="25"/>
        <end position="29"/>
    </location>
</feature>
<feature type="repeat" description="TPR" evidence="2">
    <location>
        <begin position="756"/>
        <end position="789"/>
    </location>
</feature>
<dbReference type="GO" id="GO:0016042">
    <property type="term" value="P:lipid catabolic process"/>
    <property type="evidence" value="ECO:0007669"/>
    <property type="project" value="UniProtKB-UniRule"/>
</dbReference>
<organism evidence="5 6">
    <name type="scientific">Lepraria neglecta</name>
    <dbReference type="NCBI Taxonomy" id="209136"/>
    <lineage>
        <taxon>Eukaryota</taxon>
        <taxon>Fungi</taxon>
        <taxon>Dikarya</taxon>
        <taxon>Ascomycota</taxon>
        <taxon>Pezizomycotina</taxon>
        <taxon>Lecanoromycetes</taxon>
        <taxon>OSLEUM clade</taxon>
        <taxon>Lecanoromycetidae</taxon>
        <taxon>Lecanorales</taxon>
        <taxon>Lecanorineae</taxon>
        <taxon>Stereocaulaceae</taxon>
        <taxon>Lepraria</taxon>
    </lineage>
</organism>
<feature type="repeat" description="TPR" evidence="2">
    <location>
        <begin position="1050"/>
        <end position="1083"/>
    </location>
</feature>
<comment type="caution">
    <text evidence="3">Lacks conserved residue(s) required for the propagation of feature annotation.</text>
</comment>
<dbReference type="Pfam" id="PF13374">
    <property type="entry name" value="TPR_10"/>
    <property type="match status" value="2"/>
</dbReference>
<accession>A0AAE0DMS3</accession>
<dbReference type="Gene3D" id="3.40.1090.10">
    <property type="entry name" value="Cytosolic phospholipase A2 catalytic domain"/>
    <property type="match status" value="1"/>
</dbReference>
<protein>
    <recommendedName>
        <fullName evidence="4">PNPLA domain-containing protein</fullName>
    </recommendedName>
</protein>
<dbReference type="GO" id="GO:0043531">
    <property type="term" value="F:ADP binding"/>
    <property type="evidence" value="ECO:0007669"/>
    <property type="project" value="InterPro"/>
</dbReference>
<feature type="repeat" description="TPR" evidence="2">
    <location>
        <begin position="798"/>
        <end position="831"/>
    </location>
</feature>
<feature type="repeat" description="TPR" evidence="2">
    <location>
        <begin position="1092"/>
        <end position="1125"/>
    </location>
</feature>
<dbReference type="PROSITE" id="PS51635">
    <property type="entry name" value="PNPLA"/>
    <property type="match status" value="1"/>
</dbReference>
<dbReference type="PROSITE" id="PS50005">
    <property type="entry name" value="TPR"/>
    <property type="match status" value="10"/>
</dbReference>
<dbReference type="Pfam" id="PF01734">
    <property type="entry name" value="Patatin"/>
    <property type="match status" value="1"/>
</dbReference>
<dbReference type="InterPro" id="IPR053137">
    <property type="entry name" value="NLR-like"/>
</dbReference>
<dbReference type="InterPro" id="IPR016035">
    <property type="entry name" value="Acyl_Trfase/lysoPLipase"/>
</dbReference>
<evidence type="ECO:0000259" key="4">
    <source>
        <dbReference type="PROSITE" id="PS51635"/>
    </source>
</evidence>
<dbReference type="InterPro" id="IPR019734">
    <property type="entry name" value="TPR_rpt"/>
</dbReference>
<name>A0AAE0DMS3_9LECA</name>
<dbReference type="PRINTS" id="PR00381">
    <property type="entry name" value="KINESINLIGHT"/>
</dbReference>
<dbReference type="PANTHER" id="PTHR46082">
    <property type="entry name" value="ATP/GTP-BINDING PROTEIN-RELATED"/>
    <property type="match status" value="1"/>
</dbReference>
<dbReference type="NCBIfam" id="NF040586">
    <property type="entry name" value="FxSxx_TPR"/>
    <property type="match status" value="1"/>
</dbReference>
<feature type="repeat" description="TPR" evidence="2">
    <location>
        <begin position="924"/>
        <end position="957"/>
    </location>
</feature>
<keyword evidence="6" id="KW-1185">Reference proteome</keyword>
<dbReference type="GO" id="GO:0046486">
    <property type="term" value="P:glycerolipid metabolic process"/>
    <property type="evidence" value="ECO:0007669"/>
    <property type="project" value="UniProtKB-ARBA"/>
</dbReference>
<feature type="repeat" description="TPR" evidence="2">
    <location>
        <begin position="1008"/>
        <end position="1041"/>
    </location>
</feature>
<evidence type="ECO:0000256" key="1">
    <source>
        <dbReference type="ARBA" id="ARBA00023098"/>
    </source>
</evidence>
<dbReference type="SUPFAM" id="SSF52540">
    <property type="entry name" value="P-loop containing nucleoside triphosphate hydrolases"/>
    <property type="match status" value="1"/>
</dbReference>
<dbReference type="InterPro" id="IPR011990">
    <property type="entry name" value="TPR-like_helical_dom_sf"/>
</dbReference>
<dbReference type="EMBL" id="JASNWA010000004">
    <property type="protein sequence ID" value="KAK3175916.1"/>
    <property type="molecule type" value="Genomic_DNA"/>
</dbReference>
<dbReference type="Pfam" id="PF00931">
    <property type="entry name" value="NB-ARC"/>
    <property type="match status" value="1"/>
</dbReference>
<dbReference type="GO" id="GO:0016787">
    <property type="term" value="F:hydrolase activity"/>
    <property type="evidence" value="ECO:0007669"/>
    <property type="project" value="UniProtKB-UniRule"/>
</dbReference>
<dbReference type="Pfam" id="PF13424">
    <property type="entry name" value="TPR_12"/>
    <property type="match status" value="5"/>
</dbReference>
<dbReference type="PANTHER" id="PTHR46082:SF6">
    <property type="entry name" value="AAA+ ATPASE DOMAIN-CONTAINING PROTEIN-RELATED"/>
    <property type="match status" value="1"/>
</dbReference>
<dbReference type="Gene3D" id="3.40.50.300">
    <property type="entry name" value="P-loop containing nucleotide triphosphate hydrolases"/>
    <property type="match status" value="1"/>
</dbReference>
<comment type="caution">
    <text evidence="5">The sequence shown here is derived from an EMBL/GenBank/DDBJ whole genome shotgun (WGS) entry which is preliminary data.</text>
</comment>
<feature type="domain" description="PNPLA" evidence="4">
    <location>
        <begin position="1"/>
        <end position="186"/>
    </location>
</feature>
<gene>
    <name evidence="5" type="ORF">OEA41_007238</name>
</gene>
<feature type="repeat" description="TPR" evidence="2">
    <location>
        <begin position="1176"/>
        <end position="1209"/>
    </location>
</feature>
<keyword evidence="3" id="KW-0442">Lipid degradation</keyword>
<evidence type="ECO:0000256" key="3">
    <source>
        <dbReference type="PROSITE-ProRule" id="PRU01161"/>
    </source>
</evidence>
<feature type="repeat" description="TPR" evidence="2">
    <location>
        <begin position="1134"/>
        <end position="1167"/>
    </location>
</feature>
<keyword evidence="2" id="KW-0802">TPR repeat</keyword>
<dbReference type="Gene3D" id="1.25.40.10">
    <property type="entry name" value="Tetratricopeptide repeat domain"/>
    <property type="match status" value="3"/>
</dbReference>
<feature type="repeat" description="TPR" evidence="2">
    <location>
        <begin position="882"/>
        <end position="915"/>
    </location>
</feature>
<dbReference type="InterPro" id="IPR002182">
    <property type="entry name" value="NB-ARC"/>
</dbReference>
<feature type="repeat" description="TPR" evidence="2">
    <location>
        <begin position="966"/>
        <end position="999"/>
    </location>
</feature>
<feature type="active site" description="Proton acceptor" evidence="3">
    <location>
        <position position="173"/>
    </location>
</feature>
<sequence>MERMKWNEKLDKVPIPADCFDLIGGTSTGGLIAILLGRLRLSAADAIKAYEALAGKVFSSKKTKGKDGTFKASKLEEAIKEVVENSLGREHTNDKMYEEGESESYRCRAFVCAVGTSDVTHAAGPTLFRSYDVAKNKEYNCTIWEAARATSAAPTFFKRIKIGPPGSGVEYVDAGIGCNNPVKQIIAEAARVFGDDAPVAGIVSIGTGQSGNVGLAKPDAFQKWIPSDLIKVLKEIATDSGRVAEEMEQKYKNVPGLYNRLDVDRGLQSVSLDEWKRLGEVREYTKNYMRLEVNDKRVDNVVGVLNGSFSHHTRTAGELDGSVGYKAHKTLRINVPQSRVFHFVNRPTVLASISDRLSNDTSERIVVLLGMGGSGKTQLALEFCRQAENDMGFMAVVWINASSPVSVMQSYKAVAKKILKNQEGDTNSENVISLVQDTLRDWKHPWLFVFDNYDNPRAFQSPSIRDYIPSGGNGRILFTSRHVDSARLGYKIKVSDMTENESLEVLLRRLPLNDEESFHGKEVALTLGYLALALDQAGSYLRARNLRLRDFISHYHKRKEVILQAIPDEWEYRRVINDEEKETNLRIFTTWELSFEQINGHEKEIQQKDHFLSLAAFFDITKISERYFEAYFNAAKPEWMIIFSSENAWDGYKLGDVLAEFNKLSLLQKSEQALNGQIFAIHPVVRDWIQIRKSRGARQQFAQELITTLESYLQNVDNDDLTLETKQETLLHIDSCVRSNKDLLSGSSRWSLDDRPSAASWFAGFYRYQGRYDEAEKLYKRALTSREENLGATHPDTLWTVESLANVYQNQGRYDEAEKLYERALTGNEEKLGAIHTDTLGTVENLAIVYRNQGRYDEAEKLYKQVLTGREEKLGATYPDTLRTVQNLANIYQNQGRYDEAEKLYERVLTGREEKLGATHPNTLRTVENLANVYQDQGRYNEAEKLYERALTGNEEKLGATHPDTLRTVQSLAIVYQNQGRYDEAEKLYERVLTGNEEKLGATHPNTLRTVQNLANVYLIQGRYDEAEKLYKRALTGNEENLGATHPDTLWTVENLANVYRNQGRYNEAEKLYERALTGNEEKLGATHPDTLGTVENLATVYSNQGRYDEAEKLYERALTGNEEKLGATHPDTLRTVENLAIVYQDQGRYNEAEKLYERALTGNEEKLGATHPDTLGTVENLAIVYRNQGRFDEAEKLYKRALTGNEENLGATHPDTLGTVENLAIVYRNQGRFDEAEKLCENYW</sequence>
<dbReference type="SMART" id="SM00028">
    <property type="entry name" value="TPR"/>
    <property type="match status" value="11"/>
</dbReference>